<dbReference type="Proteomes" id="UP000001631">
    <property type="component" value="Unassembled WGS sequence"/>
</dbReference>
<accession>C0NPT3</accession>
<dbReference type="RefSeq" id="XP_045287424.1">
    <property type="nucleotide sequence ID" value="XM_045432212.1"/>
</dbReference>
<dbReference type="HOGENOM" id="CLU_1991999_0_0_1"/>
<dbReference type="GeneID" id="69038179"/>
<name>C0NPT3_AJECG</name>
<reference evidence="2" key="1">
    <citation type="submission" date="2009-02" db="EMBL/GenBank/DDBJ databases">
        <title>The Genome Sequence of Ajellomyces capsulatus strain G186AR.</title>
        <authorList>
            <consortium name="The Broad Institute Genome Sequencing Platform"/>
            <person name="Champion M."/>
            <person name="Cuomo C."/>
            <person name="Ma L.-J."/>
            <person name="Henn M.R."/>
            <person name="Sil A."/>
            <person name="Goldman B."/>
            <person name="Young S.K."/>
            <person name="Kodira C.D."/>
            <person name="Zeng Q."/>
            <person name="Koehrsen M."/>
            <person name="Alvarado L."/>
            <person name="Berlin A."/>
            <person name="Borenstein D."/>
            <person name="Chen Z."/>
            <person name="Engels R."/>
            <person name="Freedman E."/>
            <person name="Gellesch M."/>
            <person name="Goldberg J."/>
            <person name="Griggs A."/>
            <person name="Gujja S."/>
            <person name="Heiman D."/>
            <person name="Hepburn T."/>
            <person name="Howarth C."/>
            <person name="Jen D."/>
            <person name="Larson L."/>
            <person name="Lewis B."/>
            <person name="Mehta T."/>
            <person name="Park D."/>
            <person name="Pearson M."/>
            <person name="Roberts A."/>
            <person name="Saif S."/>
            <person name="Shea T."/>
            <person name="Shenoy N."/>
            <person name="Sisk P."/>
            <person name="Stolte C."/>
            <person name="Sykes S."/>
            <person name="Walk T."/>
            <person name="White J."/>
            <person name="Yandava C."/>
            <person name="Klein B."/>
            <person name="McEwen J.G."/>
            <person name="Puccia R."/>
            <person name="Goldman G.H."/>
            <person name="Felipe M.S."/>
            <person name="Nino-Vega G."/>
            <person name="San-Blas G."/>
            <person name="Taylor J."/>
            <person name="Mendoza L."/>
            <person name="Galagan J."/>
            <person name="Nusbaum C."/>
            <person name="Birren B."/>
        </authorList>
    </citation>
    <scope>NUCLEOTIDE SEQUENCE</scope>
    <source>
        <strain evidence="2">G186AR</strain>
    </source>
</reference>
<protein>
    <submittedName>
        <fullName evidence="2">Uncharacterized protein</fullName>
    </submittedName>
</protein>
<proteinExistence type="predicted"/>
<evidence type="ECO:0000313" key="2">
    <source>
        <dbReference type="EMBL" id="EEH06943.1"/>
    </source>
</evidence>
<evidence type="ECO:0000256" key="1">
    <source>
        <dbReference type="SAM" id="MobiDB-lite"/>
    </source>
</evidence>
<keyword evidence="3" id="KW-1185">Reference proteome</keyword>
<gene>
    <name evidence="2" type="ORF">HCBG_05163</name>
</gene>
<organism evidence="2 3">
    <name type="scientific">Ajellomyces capsulatus (strain G186AR / H82 / ATCC MYA-2454 / RMSCC 2432)</name>
    <name type="common">Darling's disease fungus</name>
    <name type="synonym">Histoplasma capsulatum</name>
    <dbReference type="NCBI Taxonomy" id="447093"/>
    <lineage>
        <taxon>Eukaryota</taxon>
        <taxon>Fungi</taxon>
        <taxon>Dikarya</taxon>
        <taxon>Ascomycota</taxon>
        <taxon>Pezizomycotina</taxon>
        <taxon>Eurotiomycetes</taxon>
        <taxon>Eurotiomycetidae</taxon>
        <taxon>Onygenales</taxon>
        <taxon>Ajellomycetaceae</taxon>
        <taxon>Histoplasma</taxon>
    </lineage>
</organism>
<dbReference type="EMBL" id="GG663368">
    <property type="protein sequence ID" value="EEH06943.1"/>
    <property type="molecule type" value="Genomic_DNA"/>
</dbReference>
<feature type="region of interest" description="Disordered" evidence="1">
    <location>
        <begin position="1"/>
        <end position="29"/>
    </location>
</feature>
<dbReference type="InParanoid" id="C0NPT3"/>
<dbReference type="AlphaFoldDB" id="C0NPT3"/>
<evidence type="ECO:0000313" key="3">
    <source>
        <dbReference type="Proteomes" id="UP000001631"/>
    </source>
</evidence>
<sequence length="125" mass="13530">MIAPCKRSSSELIGRVATTSGDESGPLPANIKRTQRSLSGGIYASPWAAGDSQTLSVRSLMASTLPTSNPPPRGRVQQLQFYDIDTTLPSILEKFMDPTTGQQFQQPVSCEEITEGNGRGKHCQY</sequence>